<dbReference type="InterPro" id="IPR036388">
    <property type="entry name" value="WH-like_DNA-bd_sf"/>
</dbReference>
<sequence>MTDDNYLKNLLGAFATTIASNIEMEVAELDGRSLSHETALVAINNHPNDGIEMLSKVLGLTHSGSVRLVNNLVHDGLVDRHRSKIDARAVVLCVTDAGRERANKILLAREKITSGVIDSIGEREKETIVPILETILSAMTGNVVEARRICRFCDEGVCRKAGCPVEVATIAKT</sequence>
<evidence type="ECO:0000313" key="2">
    <source>
        <dbReference type="EMBL" id="OCH20474.1"/>
    </source>
</evidence>
<gene>
    <name evidence="2" type="ORF">A6E04_14880</name>
</gene>
<dbReference type="Gene3D" id="1.10.10.10">
    <property type="entry name" value="Winged helix-like DNA-binding domain superfamily/Winged helix DNA-binding domain"/>
    <property type="match status" value="1"/>
</dbReference>
<reference evidence="2 3" key="1">
    <citation type="submission" date="2016-06" db="EMBL/GenBank/DDBJ databases">
        <authorList>
            <person name="Kjaerup R.B."/>
            <person name="Dalgaard T.S."/>
            <person name="Juul-Madsen H.R."/>
        </authorList>
    </citation>
    <scope>NUCLEOTIDE SEQUENCE [LARGE SCALE GENOMIC DNA]</scope>
    <source>
        <strain evidence="2 3">1S159</strain>
    </source>
</reference>
<dbReference type="STRING" id="688.A6E04_14880"/>
<comment type="caution">
    <text evidence="2">The sequence shown here is derived from an EMBL/GenBank/DDBJ whole genome shotgun (WGS) entry which is preliminary data.</text>
</comment>
<dbReference type="PANTHER" id="PTHR33164:SF57">
    <property type="entry name" value="MARR-FAMILY TRANSCRIPTIONAL REGULATOR"/>
    <property type="match status" value="1"/>
</dbReference>
<dbReference type="SUPFAM" id="SSF46785">
    <property type="entry name" value="Winged helix' DNA-binding domain"/>
    <property type="match status" value="1"/>
</dbReference>
<dbReference type="EMBL" id="MAJU01000012">
    <property type="protein sequence ID" value="OCH20474.1"/>
    <property type="molecule type" value="Genomic_DNA"/>
</dbReference>
<dbReference type="Proteomes" id="UP000093523">
    <property type="component" value="Unassembled WGS sequence"/>
</dbReference>
<evidence type="ECO:0000259" key="1">
    <source>
        <dbReference type="PROSITE" id="PS50995"/>
    </source>
</evidence>
<proteinExistence type="predicted"/>
<dbReference type="PROSITE" id="PS50995">
    <property type="entry name" value="HTH_MARR_2"/>
    <property type="match status" value="1"/>
</dbReference>
<dbReference type="AlphaFoldDB" id="A0A1B9NXL3"/>
<accession>A0A1B9NXL3</accession>
<dbReference type="InterPro" id="IPR000835">
    <property type="entry name" value="HTH_MarR-typ"/>
</dbReference>
<name>A0A1B9NXL3_ALILO</name>
<evidence type="ECO:0000313" key="3">
    <source>
        <dbReference type="Proteomes" id="UP000093523"/>
    </source>
</evidence>
<dbReference type="Pfam" id="PF12802">
    <property type="entry name" value="MarR_2"/>
    <property type="match status" value="1"/>
</dbReference>
<dbReference type="RefSeq" id="WP_065611565.1">
    <property type="nucleotide sequence ID" value="NZ_CAWMPN010000012.1"/>
</dbReference>
<organism evidence="2 3">
    <name type="scientific">Aliivibrio logei</name>
    <name type="common">Vibrio logei</name>
    <dbReference type="NCBI Taxonomy" id="688"/>
    <lineage>
        <taxon>Bacteria</taxon>
        <taxon>Pseudomonadati</taxon>
        <taxon>Pseudomonadota</taxon>
        <taxon>Gammaproteobacteria</taxon>
        <taxon>Vibrionales</taxon>
        <taxon>Vibrionaceae</taxon>
        <taxon>Aliivibrio</taxon>
    </lineage>
</organism>
<dbReference type="GO" id="GO:0006950">
    <property type="term" value="P:response to stress"/>
    <property type="evidence" value="ECO:0007669"/>
    <property type="project" value="TreeGrafter"/>
</dbReference>
<dbReference type="InterPro" id="IPR039422">
    <property type="entry name" value="MarR/SlyA-like"/>
</dbReference>
<dbReference type="InterPro" id="IPR036390">
    <property type="entry name" value="WH_DNA-bd_sf"/>
</dbReference>
<dbReference type="PANTHER" id="PTHR33164">
    <property type="entry name" value="TRANSCRIPTIONAL REGULATOR, MARR FAMILY"/>
    <property type="match status" value="1"/>
</dbReference>
<protein>
    <submittedName>
        <fullName evidence="2">MarR family transcriptional regulator</fullName>
    </submittedName>
</protein>
<dbReference type="OrthoDB" id="32523at2"/>
<dbReference type="GO" id="GO:0003700">
    <property type="term" value="F:DNA-binding transcription factor activity"/>
    <property type="evidence" value="ECO:0007669"/>
    <property type="project" value="InterPro"/>
</dbReference>
<dbReference type="SMART" id="SM00347">
    <property type="entry name" value="HTH_MARR"/>
    <property type="match status" value="1"/>
</dbReference>
<feature type="domain" description="HTH marR-type" evidence="1">
    <location>
        <begin position="4"/>
        <end position="137"/>
    </location>
</feature>